<dbReference type="EMBL" id="PFCO01000006">
    <property type="protein sequence ID" value="PIR69519.1"/>
    <property type="molecule type" value="Genomic_DNA"/>
</dbReference>
<evidence type="ECO:0000256" key="1">
    <source>
        <dbReference type="ARBA" id="ARBA00001947"/>
    </source>
</evidence>
<evidence type="ECO:0000256" key="2">
    <source>
        <dbReference type="ARBA" id="ARBA00004141"/>
    </source>
</evidence>
<evidence type="ECO:0000256" key="4">
    <source>
        <dbReference type="ARBA" id="ARBA00022670"/>
    </source>
</evidence>
<dbReference type="Pfam" id="PF02163">
    <property type="entry name" value="Peptidase_M50"/>
    <property type="match status" value="1"/>
</dbReference>
<feature type="transmembrane region" description="Helical" evidence="11">
    <location>
        <begin position="145"/>
        <end position="166"/>
    </location>
</feature>
<comment type="similarity">
    <text evidence="3">Belongs to the peptidase M50B family.</text>
</comment>
<keyword evidence="5 11" id="KW-0812">Transmembrane</keyword>
<keyword evidence="4" id="KW-0645">Protease</keyword>
<evidence type="ECO:0000256" key="3">
    <source>
        <dbReference type="ARBA" id="ARBA00007931"/>
    </source>
</evidence>
<keyword evidence="7" id="KW-0862">Zinc</keyword>
<feature type="transmembrane region" description="Helical" evidence="11">
    <location>
        <begin position="93"/>
        <end position="113"/>
    </location>
</feature>
<dbReference type="GO" id="GO:0004222">
    <property type="term" value="F:metalloendopeptidase activity"/>
    <property type="evidence" value="ECO:0007669"/>
    <property type="project" value="InterPro"/>
</dbReference>
<keyword evidence="9" id="KW-0482">Metalloprotease</keyword>
<dbReference type="GO" id="GO:0016020">
    <property type="term" value="C:membrane"/>
    <property type="evidence" value="ECO:0007669"/>
    <property type="project" value="UniProtKB-SubCell"/>
</dbReference>
<feature type="domain" description="Peptidase M50" evidence="12">
    <location>
        <begin position="6"/>
        <end position="242"/>
    </location>
</feature>
<evidence type="ECO:0000256" key="9">
    <source>
        <dbReference type="ARBA" id="ARBA00023049"/>
    </source>
</evidence>
<keyword evidence="6" id="KW-0378">Hydrolase</keyword>
<evidence type="ECO:0000256" key="7">
    <source>
        <dbReference type="ARBA" id="ARBA00022833"/>
    </source>
</evidence>
<comment type="cofactor">
    <cofactor evidence="1">
        <name>Zn(2+)</name>
        <dbReference type="ChEBI" id="CHEBI:29105"/>
    </cofactor>
</comment>
<dbReference type="GO" id="GO:0006508">
    <property type="term" value="P:proteolysis"/>
    <property type="evidence" value="ECO:0007669"/>
    <property type="project" value="UniProtKB-KW"/>
</dbReference>
<organism evidence="13 14">
    <name type="scientific">Candidatus Niyogibacteria bacterium CG10_big_fil_rev_8_21_14_0_10_46_36</name>
    <dbReference type="NCBI Taxonomy" id="1974726"/>
    <lineage>
        <taxon>Bacteria</taxon>
        <taxon>Candidatus Niyogiibacteriota</taxon>
    </lineage>
</organism>
<comment type="subcellular location">
    <subcellularLocation>
        <location evidence="2">Membrane</location>
        <topology evidence="2">Multi-pass membrane protein</topology>
    </subcellularLocation>
</comment>
<evidence type="ECO:0000313" key="13">
    <source>
        <dbReference type="EMBL" id="PIR69519.1"/>
    </source>
</evidence>
<evidence type="ECO:0000256" key="8">
    <source>
        <dbReference type="ARBA" id="ARBA00022989"/>
    </source>
</evidence>
<dbReference type="AlphaFoldDB" id="A0A2H0TD79"/>
<proteinExistence type="inferred from homology"/>
<accession>A0A2H0TD79</accession>
<feature type="transmembrane region" description="Helical" evidence="11">
    <location>
        <begin position="119"/>
        <end position="138"/>
    </location>
</feature>
<keyword evidence="8 11" id="KW-1133">Transmembrane helix</keyword>
<feature type="transmembrane region" description="Helical" evidence="11">
    <location>
        <begin position="232"/>
        <end position="253"/>
    </location>
</feature>
<gene>
    <name evidence="13" type="ORF">COU47_03030</name>
</gene>
<evidence type="ECO:0000259" key="12">
    <source>
        <dbReference type="Pfam" id="PF02163"/>
    </source>
</evidence>
<comment type="caution">
    <text evidence="13">The sequence shown here is derived from an EMBL/GenBank/DDBJ whole genome shotgun (WGS) entry which is preliminary data.</text>
</comment>
<keyword evidence="10 11" id="KW-0472">Membrane</keyword>
<dbReference type="PANTHER" id="PTHR42837">
    <property type="entry name" value="REGULATOR OF SIGMA-E PROTEASE RSEP"/>
    <property type="match status" value="1"/>
</dbReference>
<dbReference type="Proteomes" id="UP000231503">
    <property type="component" value="Unassembled WGS sequence"/>
</dbReference>
<name>A0A2H0TD79_9BACT</name>
<evidence type="ECO:0000256" key="10">
    <source>
        <dbReference type="ARBA" id="ARBA00023136"/>
    </source>
</evidence>
<evidence type="ECO:0000256" key="11">
    <source>
        <dbReference type="SAM" id="Phobius"/>
    </source>
</evidence>
<evidence type="ECO:0000313" key="14">
    <source>
        <dbReference type="Proteomes" id="UP000231503"/>
    </source>
</evidence>
<dbReference type="InterPro" id="IPR004387">
    <property type="entry name" value="Pept_M50_Zn"/>
</dbReference>
<evidence type="ECO:0000256" key="6">
    <source>
        <dbReference type="ARBA" id="ARBA00022801"/>
    </source>
</evidence>
<sequence>MILLVTILLLVCAVALHELGHAILMKRYSVTIKEICILGVGPKLFTFRWRRMFGDTPIHVRLLPIAAFVRLKYPEETENLGYAQREHIYSGGIAMNFLFAGVLIFFVCCFGAFHGHFSLVLISIFFIVVALGGTLWFFPCIAGMCVLILGFISLGSLLYMVTVLSPTETIAGPIGIGSYIAGIHSYTAAVVFSAVMSANIGILNALPLGMLDGELITMSFLNRKFPTFMTRFGNMVYVFLFLGFLSIVALAFGSDTVRLLQPS</sequence>
<evidence type="ECO:0000256" key="5">
    <source>
        <dbReference type="ARBA" id="ARBA00022692"/>
    </source>
</evidence>
<reference evidence="14" key="1">
    <citation type="submission" date="2017-09" db="EMBL/GenBank/DDBJ databases">
        <title>Depth-based differentiation of microbial function through sediment-hosted aquifers and enrichment of novel symbionts in the deep terrestrial subsurface.</title>
        <authorList>
            <person name="Probst A.J."/>
            <person name="Ladd B."/>
            <person name="Jarett J.K."/>
            <person name="Geller-Mcgrath D.E."/>
            <person name="Sieber C.M.K."/>
            <person name="Emerson J.B."/>
            <person name="Anantharaman K."/>
            <person name="Thomas B.C."/>
            <person name="Malmstrom R."/>
            <person name="Stieglmeier M."/>
            <person name="Klingl A."/>
            <person name="Woyke T."/>
            <person name="Ryan C.M."/>
            <person name="Banfield J.F."/>
        </authorList>
    </citation>
    <scope>NUCLEOTIDE SEQUENCE [LARGE SCALE GENOMIC DNA]</scope>
</reference>
<dbReference type="InterPro" id="IPR008915">
    <property type="entry name" value="Peptidase_M50"/>
</dbReference>
<protein>
    <recommendedName>
        <fullName evidence="12">Peptidase M50 domain-containing protein</fullName>
    </recommendedName>
</protein>
<dbReference type="PANTHER" id="PTHR42837:SF2">
    <property type="entry name" value="MEMBRANE METALLOPROTEASE ARASP2, CHLOROPLASTIC-RELATED"/>
    <property type="match status" value="1"/>
</dbReference>